<protein>
    <submittedName>
        <fullName evidence="1">Uncharacterized protein</fullName>
    </submittedName>
</protein>
<reference evidence="1 2" key="1">
    <citation type="submission" date="2014-11" db="EMBL/GenBank/DDBJ databases">
        <authorList>
            <person name="Diene M.Seydina."/>
        </authorList>
    </citation>
    <scope>NUCLEOTIDE SEQUENCE [LARGE SCALE GENOMIC DNA]</scope>
    <source>
        <strain evidence="1 2">Neisseria meningitidis CHUV</strain>
    </source>
</reference>
<dbReference type="AlphaFoldDB" id="A0A0H5QEX2"/>
<name>A0A0H5QEX2_NEIMI</name>
<organism evidence="1 2">
    <name type="scientific">Neisseria meningitidis serogroup B</name>
    <dbReference type="NCBI Taxonomy" id="491"/>
    <lineage>
        <taxon>Bacteria</taxon>
        <taxon>Pseudomonadati</taxon>
        <taxon>Pseudomonadota</taxon>
        <taxon>Betaproteobacteria</taxon>
        <taxon>Neisseriales</taxon>
        <taxon>Neisseriaceae</taxon>
        <taxon>Neisseria</taxon>
    </lineage>
</organism>
<evidence type="ECO:0000313" key="2">
    <source>
        <dbReference type="Proteomes" id="UP000182715"/>
    </source>
</evidence>
<proteinExistence type="predicted"/>
<dbReference type="Proteomes" id="UP000182715">
    <property type="component" value="Unassembled WGS sequence"/>
</dbReference>
<evidence type="ECO:0000313" key="1">
    <source>
        <dbReference type="EMBL" id="CRZ00116.1"/>
    </source>
</evidence>
<accession>A0A0H5QEX2</accession>
<dbReference type="EMBL" id="CVTF01000117">
    <property type="protein sequence ID" value="CRZ00116.1"/>
    <property type="molecule type" value="Genomic_DNA"/>
</dbReference>
<sequence>MVGLNVTVAVNIPCLDEYGLSPRNGTAVSQVAVLQFK</sequence>